<name>A0ABY5TQ68_9GAMM</name>
<organism evidence="4 5">
    <name type="scientific">SAR92 clade bacterium H455</name>
    <dbReference type="NCBI Taxonomy" id="2974818"/>
    <lineage>
        <taxon>Bacteria</taxon>
        <taxon>Pseudomonadati</taxon>
        <taxon>Pseudomonadota</taxon>
        <taxon>Gammaproteobacteria</taxon>
        <taxon>Cellvibrionales</taxon>
        <taxon>Porticoccaceae</taxon>
        <taxon>SAR92 clade</taxon>
    </lineage>
</organism>
<dbReference type="NCBIfam" id="NF004638">
    <property type="entry name" value="PRK05988.1"/>
    <property type="match status" value="1"/>
</dbReference>
<dbReference type="EMBL" id="CP103416">
    <property type="protein sequence ID" value="UVW34304.1"/>
    <property type="molecule type" value="Genomic_DNA"/>
</dbReference>
<dbReference type="PANTHER" id="PTHR10371:SF3">
    <property type="entry name" value="NADH DEHYDROGENASE [UBIQUINONE] FLAVOPROTEIN 2, MITOCHONDRIAL"/>
    <property type="match status" value="1"/>
</dbReference>
<dbReference type="Gene3D" id="1.10.10.1590">
    <property type="entry name" value="NADH-quinone oxidoreductase subunit E"/>
    <property type="match status" value="1"/>
</dbReference>
<proteinExistence type="predicted"/>
<evidence type="ECO:0000256" key="3">
    <source>
        <dbReference type="ARBA" id="ARBA00023014"/>
    </source>
</evidence>
<evidence type="ECO:0000313" key="4">
    <source>
        <dbReference type="EMBL" id="UVW34304.1"/>
    </source>
</evidence>
<dbReference type="InterPro" id="IPR041921">
    <property type="entry name" value="NuoE_N"/>
</dbReference>
<dbReference type="InterPro" id="IPR036249">
    <property type="entry name" value="Thioredoxin-like_sf"/>
</dbReference>
<keyword evidence="1" id="KW-0479">Metal-binding</keyword>
<protein>
    <submittedName>
        <fullName evidence="4">Formate dehydrogenase subunit gamma</fullName>
    </submittedName>
</protein>
<reference evidence="4" key="1">
    <citation type="submission" date="2022-08" db="EMBL/GenBank/DDBJ databases">
        <title>Catabolic pathway analysis in culturable SAR92 clade bacteria reveals their overlooked roles in DMSP degradation in coastal seas.</title>
        <authorList>
            <person name="He X."/>
            <person name="Zhang X."/>
            <person name="Zhang Y."/>
        </authorList>
    </citation>
    <scope>NUCLEOTIDE SEQUENCE</scope>
    <source>
        <strain evidence="4">H455</strain>
    </source>
</reference>
<accession>A0ABY5TQ68</accession>
<evidence type="ECO:0000256" key="1">
    <source>
        <dbReference type="ARBA" id="ARBA00022723"/>
    </source>
</evidence>
<gene>
    <name evidence="4" type="ORF">NYF23_09760</name>
</gene>
<evidence type="ECO:0000313" key="5">
    <source>
        <dbReference type="Proteomes" id="UP001059934"/>
    </source>
</evidence>
<keyword evidence="5" id="KW-1185">Reference proteome</keyword>
<dbReference type="Proteomes" id="UP001059934">
    <property type="component" value="Chromosome"/>
</dbReference>
<dbReference type="Gene3D" id="3.40.30.10">
    <property type="entry name" value="Glutaredoxin"/>
    <property type="match status" value="1"/>
</dbReference>
<evidence type="ECO:0000256" key="2">
    <source>
        <dbReference type="ARBA" id="ARBA00023004"/>
    </source>
</evidence>
<dbReference type="PANTHER" id="PTHR10371">
    <property type="entry name" value="NADH DEHYDROGENASE UBIQUINONE FLAVOPROTEIN 2, MITOCHONDRIAL"/>
    <property type="match status" value="1"/>
</dbReference>
<dbReference type="Pfam" id="PF01257">
    <property type="entry name" value="2Fe-2S_thioredx"/>
    <property type="match status" value="1"/>
</dbReference>
<dbReference type="CDD" id="cd03081">
    <property type="entry name" value="TRX_Fd_NuoE_FDH_gamma"/>
    <property type="match status" value="1"/>
</dbReference>
<keyword evidence="3" id="KW-0411">Iron-sulfur</keyword>
<keyword evidence="2" id="KW-0408">Iron</keyword>
<dbReference type="SUPFAM" id="SSF52833">
    <property type="entry name" value="Thioredoxin-like"/>
    <property type="match status" value="1"/>
</dbReference>
<sequence>MGKAELCSDSARLRPLAGCSIDDTPNITTGVVELGISQNEQQSISDLVGQYKALPGALLPLLHAIQKQIGHVPDAAVPIIANGLNLSRAEVHGVISFYHDFKTTPVGRHTVQICRAEACQSMGSRALEAHAKQTLGIDYGETTTDGSVTLEPVYCLGNCACSPSVRINDDVFARVDAQRFDELVSGLSAEEGVAK</sequence>